<dbReference type="Gene3D" id="2.60.40.1180">
    <property type="entry name" value="Golgi alpha-mannosidase II"/>
    <property type="match status" value="1"/>
</dbReference>
<dbReference type="GO" id="GO:0005764">
    <property type="term" value="C:lysosome"/>
    <property type="evidence" value="ECO:0007669"/>
    <property type="project" value="TreeGrafter"/>
</dbReference>
<feature type="signal peptide" evidence="6">
    <location>
        <begin position="1"/>
        <end position="25"/>
    </location>
</feature>
<gene>
    <name evidence="8" type="ORF">F4693_003422</name>
</gene>
<proteinExistence type="inferred from homology"/>
<dbReference type="GO" id="GO:0004560">
    <property type="term" value="F:alpha-L-fucosidase activity"/>
    <property type="evidence" value="ECO:0007669"/>
    <property type="project" value="UniProtKB-EC"/>
</dbReference>
<reference evidence="8 9" key="2">
    <citation type="submission" date="2020-08" db="EMBL/GenBank/DDBJ databases">
        <authorList>
            <person name="Partida-Martinez L."/>
            <person name="Huntemann M."/>
            <person name="Clum A."/>
            <person name="Wang J."/>
            <person name="Palaniappan K."/>
            <person name="Ritter S."/>
            <person name="Chen I.-M."/>
            <person name="Stamatis D."/>
            <person name="Reddy T."/>
            <person name="O'Malley R."/>
            <person name="Daum C."/>
            <person name="Shapiro N."/>
            <person name="Ivanova N."/>
            <person name="Kyrpides N."/>
            <person name="Woyke T."/>
        </authorList>
    </citation>
    <scope>NUCLEOTIDE SEQUENCE [LARGE SCALE GENOMIC DNA]</scope>
    <source>
        <strain evidence="8 9">AS3.13</strain>
    </source>
</reference>
<dbReference type="InterPro" id="IPR057739">
    <property type="entry name" value="Glyco_hydro_29_N"/>
</dbReference>
<dbReference type="PANTHER" id="PTHR10030:SF37">
    <property type="entry name" value="ALPHA-L-FUCOSIDASE-RELATED"/>
    <property type="match status" value="1"/>
</dbReference>
<evidence type="ECO:0000256" key="1">
    <source>
        <dbReference type="ARBA" id="ARBA00007951"/>
    </source>
</evidence>
<dbReference type="InterPro" id="IPR000933">
    <property type="entry name" value="Glyco_hydro_29"/>
</dbReference>
<dbReference type="InterPro" id="IPR017853">
    <property type="entry name" value="GH"/>
</dbReference>
<evidence type="ECO:0000313" key="9">
    <source>
        <dbReference type="Proteomes" id="UP000522313"/>
    </source>
</evidence>
<dbReference type="AlphaFoldDB" id="A0A7X0MQR6"/>
<evidence type="ECO:0000259" key="7">
    <source>
        <dbReference type="Pfam" id="PF01120"/>
    </source>
</evidence>
<dbReference type="Gene3D" id="3.20.20.80">
    <property type="entry name" value="Glycosidases"/>
    <property type="match status" value="1"/>
</dbReference>
<evidence type="ECO:0000256" key="4">
    <source>
        <dbReference type="ARBA" id="ARBA00022801"/>
    </source>
</evidence>
<protein>
    <recommendedName>
        <fullName evidence="2">alpha-L-fucosidase</fullName>
        <ecNumber evidence="2">3.2.1.51</ecNumber>
    </recommendedName>
</protein>
<dbReference type="InterPro" id="IPR006311">
    <property type="entry name" value="TAT_signal"/>
</dbReference>
<evidence type="ECO:0000256" key="5">
    <source>
        <dbReference type="ARBA" id="ARBA00023295"/>
    </source>
</evidence>
<dbReference type="Proteomes" id="UP000522313">
    <property type="component" value="Unassembled WGS sequence"/>
</dbReference>
<comment type="caution">
    <text evidence="8">The sequence shown here is derived from an EMBL/GenBank/DDBJ whole genome shotgun (WGS) entry which is preliminary data.</text>
</comment>
<evidence type="ECO:0000256" key="2">
    <source>
        <dbReference type="ARBA" id="ARBA00012662"/>
    </source>
</evidence>
<dbReference type="EMBL" id="JACHBT010000022">
    <property type="protein sequence ID" value="MBB6506420.1"/>
    <property type="molecule type" value="Genomic_DNA"/>
</dbReference>
<keyword evidence="4 8" id="KW-0378">Hydrolase</keyword>
<dbReference type="GO" id="GO:0016139">
    <property type="term" value="P:glycoside catabolic process"/>
    <property type="evidence" value="ECO:0007669"/>
    <property type="project" value="TreeGrafter"/>
</dbReference>
<accession>A0A7X0MQR6</accession>
<dbReference type="GO" id="GO:0006004">
    <property type="term" value="P:fucose metabolic process"/>
    <property type="evidence" value="ECO:0007669"/>
    <property type="project" value="TreeGrafter"/>
</dbReference>
<feature type="domain" description="Glycoside hydrolase family 29 N-terminal" evidence="7">
    <location>
        <begin position="46"/>
        <end position="444"/>
    </location>
</feature>
<dbReference type="RefSeq" id="WP_184508075.1">
    <property type="nucleotide sequence ID" value="NZ_JACHBT010000022.1"/>
</dbReference>
<dbReference type="SUPFAM" id="SSF51445">
    <property type="entry name" value="(Trans)glycosidases"/>
    <property type="match status" value="1"/>
</dbReference>
<keyword evidence="5 8" id="KW-0326">Glycosidase</keyword>
<sequence>MKVTRRQTLGAGATAAAVAALPAGAATPGTCAYGTRPGGARAVRVPAPRAFTGDWRSLTDGYSVPDWFRDAKFGIWAHWTAQCVPAAGDWYARNMYLQGSSQYAHHLQHYGHPADTGFMEIQNRWKAEKWDPVRLIDLYQKAGARYFMALANHHDNLDCYASTHHAWNSTRVGPKRDIVGTWEKLARERGLRFGVSNHSAHAWHWNQAAYGYDAEGPRRGQRYDAFRLTAADGKGKWWEGLDPQQLYTGRDDIMPDGIETLLEANAWHEAHDRLWNEGTPANQAFVRNWYLRCQELIDRYRPDLVYFDNFDLPLEQAGLDITAYLYNRSMAWNRGQVQAVVTGKNIPPQRRMGVVDDVERGGKTYIERFPWQTDTCIGEWHYDQAVYDEDRYKSAATVIHTLCDVVSKNGNLMVNVPLRGDGTIDDKEERIVEGIAAWMQRYGEAIYATRPWRVHGEGPRNAAGGLFSEGGPKSLYGAKDIRYVTKGERLHALVLGWPEDGVARLTLLATDNRVGRGTVQRVTVPGSDAPLRFVRTGDALEVTLPPALRNDIGIALILSGSGLTEGSVA</sequence>
<evidence type="ECO:0000256" key="3">
    <source>
        <dbReference type="ARBA" id="ARBA00022729"/>
    </source>
</evidence>
<evidence type="ECO:0000256" key="6">
    <source>
        <dbReference type="SAM" id="SignalP"/>
    </source>
</evidence>
<keyword evidence="3 6" id="KW-0732">Signal</keyword>
<dbReference type="EC" id="3.2.1.51" evidence="2"/>
<dbReference type="InterPro" id="IPR013780">
    <property type="entry name" value="Glyco_hydro_b"/>
</dbReference>
<reference evidence="8 9" key="1">
    <citation type="submission" date="2020-08" db="EMBL/GenBank/DDBJ databases">
        <title>The Agave Microbiome: Exploring the role of microbial communities in plant adaptations to desert environments.</title>
        <authorList>
            <person name="Partida-Martinez L.P."/>
        </authorList>
    </citation>
    <scope>NUCLEOTIDE SEQUENCE [LARGE SCALE GENOMIC DNA]</scope>
    <source>
        <strain evidence="8 9">AS3.13</strain>
    </source>
</reference>
<feature type="chain" id="PRO_5030962190" description="alpha-L-fucosidase" evidence="6">
    <location>
        <begin position="26"/>
        <end position="569"/>
    </location>
</feature>
<name>A0A7X0MQR6_9SPHN</name>
<evidence type="ECO:0000313" key="8">
    <source>
        <dbReference type="EMBL" id="MBB6506420.1"/>
    </source>
</evidence>
<dbReference type="PANTHER" id="PTHR10030">
    <property type="entry name" value="ALPHA-L-FUCOSIDASE"/>
    <property type="match status" value="1"/>
</dbReference>
<comment type="similarity">
    <text evidence="1">Belongs to the glycosyl hydrolase 29 family.</text>
</comment>
<dbReference type="PROSITE" id="PS51318">
    <property type="entry name" value="TAT"/>
    <property type="match status" value="1"/>
</dbReference>
<dbReference type="Pfam" id="PF01120">
    <property type="entry name" value="Alpha_L_fucos"/>
    <property type="match status" value="1"/>
</dbReference>
<dbReference type="SMART" id="SM00812">
    <property type="entry name" value="Alpha_L_fucos"/>
    <property type="match status" value="1"/>
</dbReference>
<organism evidence="8 9">
    <name type="scientific">Sphingomonas endophytica</name>
    <dbReference type="NCBI Taxonomy" id="869719"/>
    <lineage>
        <taxon>Bacteria</taxon>
        <taxon>Pseudomonadati</taxon>
        <taxon>Pseudomonadota</taxon>
        <taxon>Alphaproteobacteria</taxon>
        <taxon>Sphingomonadales</taxon>
        <taxon>Sphingomonadaceae</taxon>
        <taxon>Sphingomonas</taxon>
    </lineage>
</organism>